<evidence type="ECO:0000313" key="8">
    <source>
        <dbReference type="EMBL" id="GFR00046.1"/>
    </source>
</evidence>
<dbReference type="GO" id="GO:0005737">
    <property type="term" value="C:cytoplasm"/>
    <property type="evidence" value="ECO:0007669"/>
    <property type="project" value="TreeGrafter"/>
</dbReference>
<dbReference type="InterPro" id="IPR003653">
    <property type="entry name" value="Peptidase_C48_C"/>
</dbReference>
<dbReference type="Gene3D" id="3.40.395.10">
    <property type="entry name" value="Adenoviral Proteinase, Chain A"/>
    <property type="match status" value="1"/>
</dbReference>
<dbReference type="GO" id="GO:0005634">
    <property type="term" value="C:nucleus"/>
    <property type="evidence" value="ECO:0007669"/>
    <property type="project" value="TreeGrafter"/>
</dbReference>
<dbReference type="GO" id="GO:0070139">
    <property type="term" value="F:SUMO-specific endopeptidase activity"/>
    <property type="evidence" value="ECO:0007669"/>
    <property type="project" value="TreeGrafter"/>
</dbReference>
<sequence length="495" mass="57317">MESLCIEPLSCRCVRLGSYKVFPQNEETNVTVYLTPDSIKFYAPYIRRDFPLREIVIKRDDIKRIICCLNEDAVLFIRLKDAFAEEVRNSLGIDRTCFYTYDPSRRDLRTLFITFIINILTQEQINFIRKHYLSIQKSYEINEQGCNKFLLMTSPVLTSHFVRILLSGDDPSIVLEAGTAVGVSSSPLAAKENTIVSYRSKSKAGVLPLTNIDIMCLNNGNWLNDNTINFYLEYMYSEYLSKSEMEKTHLFNSFFFSCLSGKVRTPGTASMEIKRHDLVKSWTRKVDLFSKDYIVIPVNICFHWYLVIVCFPCNVKYFPNIVNESEMNSENMANEQDENETMKMQMDYEEGDSQSSKRMVDNSASDSNSNGSQRQGIPCVCVFDSLYDRARAGISGIVVRNYLEIEYMRKKGVHKSFESMKIFPMCCPQQPNGYDCGVYLLQNFEYFFKNPAIVGDPMPDLQDWYYPACIFKKRQEILRIILDFKQQCTGTQSIF</sequence>
<evidence type="ECO:0000256" key="6">
    <source>
        <dbReference type="SAM" id="MobiDB-lite"/>
    </source>
</evidence>
<evidence type="ECO:0000256" key="2">
    <source>
        <dbReference type="ARBA" id="ARBA00022553"/>
    </source>
</evidence>
<evidence type="ECO:0000259" key="7">
    <source>
        <dbReference type="PROSITE" id="PS50600"/>
    </source>
</evidence>
<comment type="caution">
    <text evidence="8">The sequence shown here is derived from an EMBL/GenBank/DDBJ whole genome shotgun (WGS) entry which is preliminary data.</text>
</comment>
<organism evidence="8 9">
    <name type="scientific">Trichonephila clavata</name>
    <name type="common">Joro spider</name>
    <name type="synonym">Nephila clavata</name>
    <dbReference type="NCBI Taxonomy" id="2740835"/>
    <lineage>
        <taxon>Eukaryota</taxon>
        <taxon>Metazoa</taxon>
        <taxon>Ecdysozoa</taxon>
        <taxon>Arthropoda</taxon>
        <taxon>Chelicerata</taxon>
        <taxon>Arachnida</taxon>
        <taxon>Araneae</taxon>
        <taxon>Araneomorphae</taxon>
        <taxon>Entelegynae</taxon>
        <taxon>Araneoidea</taxon>
        <taxon>Nephilidae</taxon>
        <taxon>Trichonephila</taxon>
    </lineage>
</organism>
<dbReference type="Proteomes" id="UP000887116">
    <property type="component" value="Unassembled WGS sequence"/>
</dbReference>
<dbReference type="PANTHER" id="PTHR46896">
    <property type="entry name" value="SENTRIN-SPECIFIC PROTEASE"/>
    <property type="match status" value="1"/>
</dbReference>
<keyword evidence="3" id="KW-0645">Protease</keyword>
<feature type="domain" description="Ubiquitin-like protease family profile" evidence="7">
    <location>
        <begin position="207"/>
        <end position="447"/>
    </location>
</feature>
<evidence type="ECO:0000256" key="4">
    <source>
        <dbReference type="ARBA" id="ARBA00022786"/>
    </source>
</evidence>
<dbReference type="EMBL" id="BMAO01025072">
    <property type="protein sequence ID" value="GFR00046.1"/>
    <property type="molecule type" value="Genomic_DNA"/>
</dbReference>
<dbReference type="OrthoDB" id="6492864at2759"/>
<evidence type="ECO:0000256" key="5">
    <source>
        <dbReference type="ARBA" id="ARBA00022801"/>
    </source>
</evidence>
<protein>
    <recommendedName>
        <fullName evidence="7">Ubiquitin-like protease family profile domain-containing protein</fullName>
    </recommendedName>
</protein>
<keyword evidence="4" id="KW-0833">Ubl conjugation pathway</keyword>
<comment type="similarity">
    <text evidence="1">Belongs to the peptidase C48 family.</text>
</comment>
<evidence type="ECO:0000256" key="3">
    <source>
        <dbReference type="ARBA" id="ARBA00022670"/>
    </source>
</evidence>
<dbReference type="PANTHER" id="PTHR46896:SF3">
    <property type="entry name" value="FI06413P-RELATED"/>
    <property type="match status" value="1"/>
</dbReference>
<dbReference type="GO" id="GO:0006508">
    <property type="term" value="P:proteolysis"/>
    <property type="evidence" value="ECO:0007669"/>
    <property type="project" value="UniProtKB-KW"/>
</dbReference>
<dbReference type="GO" id="GO:0016926">
    <property type="term" value="P:protein desumoylation"/>
    <property type="evidence" value="ECO:0007669"/>
    <property type="project" value="TreeGrafter"/>
</dbReference>
<dbReference type="AlphaFoldDB" id="A0A8X6G9I5"/>
<feature type="compositionally biased region" description="Low complexity" evidence="6">
    <location>
        <begin position="361"/>
        <end position="372"/>
    </location>
</feature>
<keyword evidence="9" id="KW-1185">Reference proteome</keyword>
<evidence type="ECO:0000313" key="9">
    <source>
        <dbReference type="Proteomes" id="UP000887116"/>
    </source>
</evidence>
<keyword evidence="5" id="KW-0378">Hydrolase</keyword>
<accession>A0A8X6G9I5</accession>
<dbReference type="Pfam" id="PF02902">
    <property type="entry name" value="Peptidase_C48"/>
    <property type="match status" value="1"/>
</dbReference>
<proteinExistence type="inferred from homology"/>
<dbReference type="SUPFAM" id="SSF54001">
    <property type="entry name" value="Cysteine proteinases"/>
    <property type="match status" value="1"/>
</dbReference>
<keyword evidence="2" id="KW-0597">Phosphoprotein</keyword>
<reference evidence="8" key="1">
    <citation type="submission" date="2020-07" db="EMBL/GenBank/DDBJ databases">
        <title>Multicomponent nature underlies the extraordinary mechanical properties of spider dragline silk.</title>
        <authorList>
            <person name="Kono N."/>
            <person name="Nakamura H."/>
            <person name="Mori M."/>
            <person name="Yoshida Y."/>
            <person name="Ohtoshi R."/>
            <person name="Malay A.D."/>
            <person name="Moran D.A.P."/>
            <person name="Tomita M."/>
            <person name="Numata K."/>
            <person name="Arakawa K."/>
        </authorList>
    </citation>
    <scope>NUCLEOTIDE SEQUENCE</scope>
</reference>
<name>A0A8X6G9I5_TRICU</name>
<dbReference type="InterPro" id="IPR038765">
    <property type="entry name" value="Papain-like_cys_pep_sf"/>
</dbReference>
<gene>
    <name evidence="8" type="primary">SENP7</name>
    <name evidence="8" type="ORF">TNCT_381181</name>
</gene>
<feature type="region of interest" description="Disordered" evidence="6">
    <location>
        <begin position="347"/>
        <end position="374"/>
    </location>
</feature>
<dbReference type="PROSITE" id="PS50600">
    <property type="entry name" value="ULP_PROTEASE"/>
    <property type="match status" value="1"/>
</dbReference>
<evidence type="ECO:0000256" key="1">
    <source>
        <dbReference type="ARBA" id="ARBA00005234"/>
    </source>
</evidence>
<dbReference type="InterPro" id="IPR051947">
    <property type="entry name" value="Sentrin-specific_protease"/>
</dbReference>